<proteinExistence type="inferred from homology"/>
<dbReference type="Pfam" id="PF13369">
    <property type="entry name" value="Transglut_core2"/>
    <property type="match status" value="1"/>
</dbReference>
<dbReference type="SMART" id="SM00028">
    <property type="entry name" value="TPR"/>
    <property type="match status" value="2"/>
</dbReference>
<evidence type="ECO:0000313" key="3">
    <source>
        <dbReference type="EMBL" id="CCB90339.1"/>
    </source>
</evidence>
<feature type="domain" description="Protein SirB1 N-terminal" evidence="2">
    <location>
        <begin position="158"/>
        <end position="276"/>
    </location>
</feature>
<accession>F8LA32</accession>
<dbReference type="InterPro" id="IPR019734">
    <property type="entry name" value="TPR_rpt"/>
</dbReference>
<protein>
    <recommendedName>
        <fullName evidence="2">Protein SirB1 N-terminal domain-containing protein</fullName>
    </recommendedName>
</protein>
<reference evidence="3" key="1">
    <citation type="submission" date="2011-05" db="EMBL/GenBank/DDBJ databases">
        <title>Unity in variety -- the pan-genome of the Chlamydiae.</title>
        <authorList>
            <person name="Collingro A."/>
            <person name="Tischler P."/>
            <person name="Weinmaier T."/>
            <person name="Penz T."/>
            <person name="Heinz E."/>
            <person name="Brunham R.C."/>
            <person name="Read T.D."/>
            <person name="Bavoil P.M."/>
            <person name="Sachse K."/>
            <person name="Kahane S."/>
            <person name="Friedman M.G."/>
            <person name="Rattei T."/>
            <person name="Myers G.S.A."/>
            <person name="Horn M."/>
        </authorList>
    </citation>
    <scope>NUCLEOTIDE SEQUENCE</scope>
    <source>
        <strain evidence="3">2032/99</strain>
    </source>
</reference>
<name>F8LA32_9BACT</name>
<dbReference type="SUPFAM" id="SSF48452">
    <property type="entry name" value="TPR-like"/>
    <property type="match status" value="1"/>
</dbReference>
<evidence type="ECO:0000259" key="2">
    <source>
        <dbReference type="Pfam" id="PF13369"/>
    </source>
</evidence>
<dbReference type="PANTHER" id="PTHR31350">
    <property type="entry name" value="SI:DKEY-261L7.2"/>
    <property type="match status" value="1"/>
</dbReference>
<dbReference type="InterPro" id="IPR032698">
    <property type="entry name" value="SirB1_N"/>
</dbReference>
<dbReference type="EMBL" id="FR872598">
    <property type="protein sequence ID" value="CCB90339.1"/>
    <property type="molecule type" value="Genomic_DNA"/>
</dbReference>
<dbReference type="AlphaFoldDB" id="F8LA32"/>
<dbReference type="PANTHER" id="PTHR31350:SF21">
    <property type="entry name" value="F-BOX ONLY PROTEIN 21"/>
    <property type="match status" value="1"/>
</dbReference>
<dbReference type="InterPro" id="IPR011990">
    <property type="entry name" value="TPR-like_helical_dom_sf"/>
</dbReference>
<evidence type="ECO:0000256" key="1">
    <source>
        <dbReference type="ARBA" id="ARBA00007100"/>
    </source>
</evidence>
<organism evidence="3">
    <name type="scientific">Waddlia chondrophila 2032/99</name>
    <dbReference type="NCBI Taxonomy" id="765953"/>
    <lineage>
        <taxon>Bacteria</taxon>
        <taxon>Pseudomonadati</taxon>
        <taxon>Chlamydiota</taxon>
        <taxon>Chlamydiia</taxon>
        <taxon>Parachlamydiales</taxon>
        <taxon>Waddliaceae</taxon>
        <taxon>Waddlia</taxon>
    </lineage>
</organism>
<gene>
    <name evidence="3" type="ORF">WCH_DF20100</name>
</gene>
<comment type="similarity">
    <text evidence="1">Belongs to the UPF0162 family.</text>
</comment>
<dbReference type="Gene3D" id="1.25.40.10">
    <property type="entry name" value="Tetratricopeptide repeat domain"/>
    <property type="match status" value="1"/>
</dbReference>
<sequence length="509" mass="58252">MPRLLIFLIFIYCTALSGANIRTLYNSLDPLSIPQHLAFYENYPDTPEGRLSLEHAWNLLSGGKEITQPGSLSMISSEALNSIIHLVNKPVNENTQLLSDTERSLIDSLARHLPNRRLKGYDAKTEEEVIALPNEEIDLAHGLFLTQLGADQWDEIRSYEAMIDLMALQLLTKISLQTPPEDKIRAISTLIFDEMGFRFPPHSIYAKDIDHYTFLPSVLDSRQGVCLGVSILYLSLAQRIGLELEVITPPGHIYVRWKGDSKVRNIETTARGIHIDSEEYLGIETKELEIRPLKEVIGMAHINQASIYLHNQQFEKALASYQKAQPYLAEHAQLKELLGFTYLFTGDKVRGTTLLKSVQGHIPSHATTSNTLVEDYLEGAVDEEGIQTLFLRVDEDRTSILNKKTALEKILIKHPNFRDGWKALAITWLQLHRSKEALQHLKTYHKLYSEDPSVEYYLAVIYTQRLEYENAWKHLNVSLELLKPFDHNPKALKELRRHLSLLYPLRRNT</sequence>